<evidence type="ECO:0000259" key="3">
    <source>
        <dbReference type="PROSITE" id="PS50157"/>
    </source>
</evidence>
<feature type="region of interest" description="Disordered" evidence="2">
    <location>
        <begin position="439"/>
        <end position="474"/>
    </location>
</feature>
<dbReference type="AlphaFoldDB" id="A0A8E2ATE2"/>
<keyword evidence="5" id="KW-1185">Reference proteome</keyword>
<name>A0A8E2ATE2_9APHY</name>
<evidence type="ECO:0000256" key="2">
    <source>
        <dbReference type="SAM" id="MobiDB-lite"/>
    </source>
</evidence>
<feature type="compositionally biased region" description="Polar residues" evidence="2">
    <location>
        <begin position="39"/>
        <end position="49"/>
    </location>
</feature>
<dbReference type="Proteomes" id="UP000250043">
    <property type="component" value="Unassembled WGS sequence"/>
</dbReference>
<keyword evidence="1" id="KW-0479">Metal-binding</keyword>
<evidence type="ECO:0000256" key="1">
    <source>
        <dbReference type="PROSITE-ProRule" id="PRU00042"/>
    </source>
</evidence>
<proteinExistence type="predicted"/>
<dbReference type="GO" id="GO:0008270">
    <property type="term" value="F:zinc ion binding"/>
    <property type="evidence" value="ECO:0007669"/>
    <property type="project" value="UniProtKB-KW"/>
</dbReference>
<feature type="region of interest" description="Disordered" evidence="2">
    <location>
        <begin position="148"/>
        <end position="173"/>
    </location>
</feature>
<feature type="compositionally biased region" description="Gly residues" evidence="2">
    <location>
        <begin position="53"/>
        <end position="67"/>
    </location>
</feature>
<dbReference type="PROSITE" id="PS50157">
    <property type="entry name" value="ZINC_FINGER_C2H2_2"/>
    <property type="match status" value="1"/>
</dbReference>
<feature type="region of interest" description="Disordered" evidence="2">
    <location>
        <begin position="32"/>
        <end position="102"/>
    </location>
</feature>
<feature type="compositionally biased region" description="Low complexity" evidence="2">
    <location>
        <begin position="439"/>
        <end position="473"/>
    </location>
</feature>
<dbReference type="EMBL" id="KV722465">
    <property type="protein sequence ID" value="OCH88010.1"/>
    <property type="molecule type" value="Genomic_DNA"/>
</dbReference>
<dbReference type="PROSITE" id="PS00028">
    <property type="entry name" value="ZINC_FINGER_C2H2_1"/>
    <property type="match status" value="1"/>
</dbReference>
<dbReference type="InterPro" id="IPR013087">
    <property type="entry name" value="Znf_C2H2_type"/>
</dbReference>
<gene>
    <name evidence="4" type="ORF">OBBRIDRAFT_795646</name>
</gene>
<feature type="domain" description="C2H2-type" evidence="3">
    <location>
        <begin position="214"/>
        <end position="237"/>
    </location>
</feature>
<sequence length="519" mass="52764">MGDEAATTTADSGMQSLLSLSAAAASAQPIPIAAGAPQDNGSFAPSSYTGSSGLAGGARSGSVGVGSAGKPHNALKHRRVSSSSQARRRLSDAREAATRPSPATIQTAAAALNSLAQLSLSGSPPPQGPAPSLASVSFTSASGVIQSASSASRPIPTASAHAAPKAEARDEELDLADTFSSAPAAGQQAKAEINGAGISVSSKNGNGKKRSTIFKCESCSKVYRHPSCLIKHRWEHSPHWREASKFLLSKHQQVQLLEAAAILSHLAPSATGGTSLPEDRSLWPSYLSGGLLPPPDTANRIGGNTGTPSFEAGLSSFSLDPPTPHPTSSSVPSSTTLAFKPALKSKPSTRSPSAGPRMHDYAVPGTGITHFRPGLLGVPTGPGASSAPVDVPAVPREAGYTFIGAASDAWSSPASAGGLAFAQSVRSASSFSAFSASASGQGQSYSEGAGGWSLPRSSLRSGSRSRSGSVSESDYVDVDGEDEYAARGVWQRGDALRAGGGVGKKIEEEWDGMEMEMEM</sequence>
<feature type="region of interest" description="Disordered" evidence="2">
    <location>
        <begin position="293"/>
        <end position="366"/>
    </location>
</feature>
<keyword evidence="1" id="KW-0863">Zinc-finger</keyword>
<dbReference type="OrthoDB" id="2152896at2759"/>
<accession>A0A8E2ATE2</accession>
<protein>
    <recommendedName>
        <fullName evidence="3">C2H2-type domain-containing protein</fullName>
    </recommendedName>
</protein>
<evidence type="ECO:0000313" key="5">
    <source>
        <dbReference type="Proteomes" id="UP000250043"/>
    </source>
</evidence>
<keyword evidence="1" id="KW-0862">Zinc</keyword>
<organism evidence="4 5">
    <name type="scientific">Obba rivulosa</name>
    <dbReference type="NCBI Taxonomy" id="1052685"/>
    <lineage>
        <taxon>Eukaryota</taxon>
        <taxon>Fungi</taxon>
        <taxon>Dikarya</taxon>
        <taxon>Basidiomycota</taxon>
        <taxon>Agaricomycotina</taxon>
        <taxon>Agaricomycetes</taxon>
        <taxon>Polyporales</taxon>
        <taxon>Gelatoporiaceae</taxon>
        <taxon>Obba</taxon>
    </lineage>
</organism>
<reference evidence="4 5" key="1">
    <citation type="submission" date="2016-07" db="EMBL/GenBank/DDBJ databases">
        <title>Draft genome of the white-rot fungus Obba rivulosa 3A-2.</title>
        <authorList>
            <consortium name="DOE Joint Genome Institute"/>
            <person name="Miettinen O."/>
            <person name="Riley R."/>
            <person name="Acob R."/>
            <person name="Barry K."/>
            <person name="Cullen D."/>
            <person name="De Vries R."/>
            <person name="Hainaut M."/>
            <person name="Hatakka A."/>
            <person name="Henrissat B."/>
            <person name="Hilden K."/>
            <person name="Kuo R."/>
            <person name="Labutti K."/>
            <person name="Lipzen A."/>
            <person name="Makela M.R."/>
            <person name="Sandor L."/>
            <person name="Spatafora J.W."/>
            <person name="Grigoriev I.V."/>
            <person name="Hibbett D.S."/>
        </authorList>
    </citation>
    <scope>NUCLEOTIDE SEQUENCE [LARGE SCALE GENOMIC DNA]</scope>
    <source>
        <strain evidence="4 5">3A-2</strain>
    </source>
</reference>
<evidence type="ECO:0000313" key="4">
    <source>
        <dbReference type="EMBL" id="OCH88010.1"/>
    </source>
</evidence>
<feature type="compositionally biased region" description="Low complexity" evidence="2">
    <location>
        <begin position="326"/>
        <end position="336"/>
    </location>
</feature>